<feature type="transmembrane region" description="Helical" evidence="1">
    <location>
        <begin position="12"/>
        <end position="30"/>
    </location>
</feature>
<proteinExistence type="predicted"/>
<sequence>MENRKLSNYIKLGFGILIAILGIVSFWLLPDKVGMQISASGQLQNYMPKVLAVILPIGVYALGFLPNKNGKTDQWKRQLIISVLAIFIQVFALISNL</sequence>
<name>L1QJA2_9CLOT</name>
<dbReference type="HOGENOM" id="CLU_2341793_0_0_9"/>
<keyword evidence="3" id="KW-1185">Reference proteome</keyword>
<dbReference type="STRING" id="545697.HMPREF0216_01229"/>
<dbReference type="RefSeq" id="WP_005212226.1">
    <property type="nucleotide sequence ID" value="NZ_KB291624.1"/>
</dbReference>
<evidence type="ECO:0000313" key="2">
    <source>
        <dbReference type="EMBL" id="EKY27755.1"/>
    </source>
</evidence>
<gene>
    <name evidence="2" type="ORF">HMPREF0216_01229</name>
</gene>
<keyword evidence="1" id="KW-1133">Transmembrane helix</keyword>
<protein>
    <recommendedName>
        <fullName evidence="4">DUF1648 domain-containing protein</fullName>
    </recommendedName>
</protein>
<organism evidence="2 3">
    <name type="scientific">Clostridium celatum DSM 1785</name>
    <dbReference type="NCBI Taxonomy" id="545697"/>
    <lineage>
        <taxon>Bacteria</taxon>
        <taxon>Bacillati</taxon>
        <taxon>Bacillota</taxon>
        <taxon>Clostridia</taxon>
        <taxon>Eubacteriales</taxon>
        <taxon>Clostridiaceae</taxon>
        <taxon>Clostridium</taxon>
    </lineage>
</organism>
<dbReference type="EMBL" id="AMEZ01000032">
    <property type="protein sequence ID" value="EKY27755.1"/>
    <property type="molecule type" value="Genomic_DNA"/>
</dbReference>
<reference evidence="2 3" key="1">
    <citation type="submission" date="2012-05" db="EMBL/GenBank/DDBJ databases">
        <authorList>
            <person name="Weinstock G."/>
            <person name="Sodergren E."/>
            <person name="Lobos E.A."/>
            <person name="Fulton L."/>
            <person name="Fulton R."/>
            <person name="Courtney L."/>
            <person name="Fronick C."/>
            <person name="O'Laughlin M."/>
            <person name="Godfrey J."/>
            <person name="Wilson R.M."/>
            <person name="Miner T."/>
            <person name="Farmer C."/>
            <person name="Delehaunty K."/>
            <person name="Cordes M."/>
            <person name="Minx P."/>
            <person name="Tomlinson C."/>
            <person name="Chen J."/>
            <person name="Wollam A."/>
            <person name="Pepin K.H."/>
            <person name="Bhonagiri V."/>
            <person name="Zhang X."/>
            <person name="Suruliraj S."/>
            <person name="Warren W."/>
            <person name="Mitreva M."/>
            <person name="Mardis E.R."/>
            <person name="Wilson R.K."/>
        </authorList>
    </citation>
    <scope>NUCLEOTIDE SEQUENCE [LARGE SCALE GENOMIC DNA]</scope>
    <source>
        <strain evidence="2 3">DSM 1785</strain>
    </source>
</reference>
<dbReference type="Proteomes" id="UP000010420">
    <property type="component" value="Unassembled WGS sequence"/>
</dbReference>
<evidence type="ECO:0000256" key="1">
    <source>
        <dbReference type="SAM" id="Phobius"/>
    </source>
</evidence>
<feature type="transmembrane region" description="Helical" evidence="1">
    <location>
        <begin position="79"/>
        <end position="95"/>
    </location>
</feature>
<dbReference type="eggNOG" id="ENOG50323T8">
    <property type="taxonomic scope" value="Bacteria"/>
</dbReference>
<evidence type="ECO:0008006" key="4">
    <source>
        <dbReference type="Google" id="ProtNLM"/>
    </source>
</evidence>
<dbReference type="PATRIC" id="fig|545697.3.peg.1210"/>
<keyword evidence="1" id="KW-0472">Membrane</keyword>
<keyword evidence="1" id="KW-0812">Transmembrane</keyword>
<evidence type="ECO:0000313" key="3">
    <source>
        <dbReference type="Proteomes" id="UP000010420"/>
    </source>
</evidence>
<dbReference type="OrthoDB" id="2087681at2"/>
<dbReference type="AlphaFoldDB" id="L1QJA2"/>
<accession>L1QJA2</accession>
<comment type="caution">
    <text evidence="2">The sequence shown here is derived from an EMBL/GenBank/DDBJ whole genome shotgun (WGS) entry which is preliminary data.</text>
</comment>
<feature type="transmembrane region" description="Helical" evidence="1">
    <location>
        <begin position="50"/>
        <end position="67"/>
    </location>
</feature>